<dbReference type="GO" id="GO:0005737">
    <property type="term" value="C:cytoplasm"/>
    <property type="evidence" value="ECO:0007669"/>
    <property type="project" value="UniProtKB-SubCell"/>
</dbReference>
<feature type="short sequence motif" description="'HIGH' region" evidence="11">
    <location>
        <begin position="140"/>
        <end position="150"/>
    </location>
</feature>
<evidence type="ECO:0000256" key="1">
    <source>
        <dbReference type="ARBA" id="ARBA00004496"/>
    </source>
</evidence>
<comment type="subunit">
    <text evidence="3 11">Monomer.</text>
</comment>
<accession>A0AB94IXJ5</accession>
<evidence type="ECO:0000256" key="11">
    <source>
        <dbReference type="HAMAP-Rule" id="MF_00123"/>
    </source>
</evidence>
<evidence type="ECO:0000256" key="12">
    <source>
        <dbReference type="RuleBase" id="RU363038"/>
    </source>
</evidence>
<reference evidence="16" key="1">
    <citation type="submission" date="2010-03" db="EMBL/GenBank/DDBJ databases">
        <title>The genome sequence of Synergistetes sp. SGP1.</title>
        <authorList>
            <consortium name="metaHIT consortium -- http://www.metahit.eu/"/>
            <person name="Pajon A."/>
            <person name="Turner K."/>
            <person name="Parkhill J."/>
            <person name="Wade W."/>
            <person name="Vartoukian S."/>
        </authorList>
    </citation>
    <scope>NUCLEOTIDE SEQUENCE [LARGE SCALE GENOMIC DNA]</scope>
    <source>
        <strain evidence="16">SGP1</strain>
    </source>
</reference>
<keyword evidence="16" id="KW-1185">Reference proteome</keyword>
<dbReference type="Pfam" id="PF05746">
    <property type="entry name" value="DALR_1"/>
    <property type="match status" value="1"/>
</dbReference>
<dbReference type="SMART" id="SM01016">
    <property type="entry name" value="Arg_tRNA_synt_N"/>
    <property type="match status" value="1"/>
</dbReference>
<dbReference type="InterPro" id="IPR008909">
    <property type="entry name" value="DALR_anticod-bd"/>
</dbReference>
<comment type="similarity">
    <text evidence="2 11 12">Belongs to the class-I aminoacyl-tRNA synthetase family.</text>
</comment>
<keyword evidence="9 11" id="KW-0030">Aminoacyl-tRNA synthetase</keyword>
<evidence type="ECO:0000313" key="16">
    <source>
        <dbReference type="Proteomes" id="UP000008957"/>
    </source>
</evidence>
<dbReference type="EMBL" id="FP929056">
    <property type="protein sequence ID" value="CBL28502.1"/>
    <property type="molecule type" value="Genomic_DNA"/>
</dbReference>
<gene>
    <name evidence="11" type="primary">argS</name>
    <name evidence="15" type="ORF">SY1_14670</name>
</gene>
<dbReference type="PROSITE" id="PS00178">
    <property type="entry name" value="AA_TRNA_LIGASE_I"/>
    <property type="match status" value="1"/>
</dbReference>
<dbReference type="InterPro" id="IPR001412">
    <property type="entry name" value="aa-tRNA-synth_I_CS"/>
</dbReference>
<dbReference type="CDD" id="cd00671">
    <property type="entry name" value="ArgRS_core"/>
    <property type="match status" value="1"/>
</dbReference>
<evidence type="ECO:0000256" key="2">
    <source>
        <dbReference type="ARBA" id="ARBA00005594"/>
    </source>
</evidence>
<evidence type="ECO:0000256" key="8">
    <source>
        <dbReference type="ARBA" id="ARBA00022917"/>
    </source>
</evidence>
<dbReference type="Pfam" id="PF00750">
    <property type="entry name" value="tRNA-synt_1d"/>
    <property type="match status" value="1"/>
</dbReference>
<dbReference type="InterPro" id="IPR009080">
    <property type="entry name" value="tRNAsynth_Ia_anticodon-bd"/>
</dbReference>
<dbReference type="SUPFAM" id="SSF47323">
    <property type="entry name" value="Anticodon-binding domain of a subclass of class I aminoacyl-tRNA synthetases"/>
    <property type="match status" value="1"/>
</dbReference>
<name>A0AB94IXJ5_9BACT</name>
<dbReference type="PANTHER" id="PTHR11956">
    <property type="entry name" value="ARGINYL-TRNA SYNTHETASE"/>
    <property type="match status" value="1"/>
</dbReference>
<dbReference type="SUPFAM" id="SSF55190">
    <property type="entry name" value="Arginyl-tRNA synthetase (ArgRS), N-terminal 'additional' domain"/>
    <property type="match status" value="1"/>
</dbReference>
<comment type="subcellular location">
    <subcellularLocation>
        <location evidence="1 11">Cytoplasm</location>
    </subcellularLocation>
</comment>
<keyword evidence="7 11" id="KW-0067">ATP-binding</keyword>
<evidence type="ECO:0000259" key="14">
    <source>
        <dbReference type="SMART" id="SM01016"/>
    </source>
</evidence>
<evidence type="ECO:0000256" key="5">
    <source>
        <dbReference type="ARBA" id="ARBA00022598"/>
    </source>
</evidence>
<dbReference type="AlphaFoldDB" id="A0AB94IXJ5"/>
<keyword evidence="8 11" id="KW-0648">Protein biosynthesis</keyword>
<dbReference type="GO" id="GO:0004814">
    <property type="term" value="F:arginine-tRNA ligase activity"/>
    <property type="evidence" value="ECO:0007669"/>
    <property type="project" value="UniProtKB-UniRule"/>
</dbReference>
<dbReference type="PANTHER" id="PTHR11956:SF5">
    <property type="entry name" value="ARGININE--TRNA LIGASE, CYTOPLASMIC"/>
    <property type="match status" value="1"/>
</dbReference>
<dbReference type="FunFam" id="3.40.50.620:FF:000062">
    <property type="entry name" value="Arginine--tRNA ligase"/>
    <property type="match status" value="1"/>
</dbReference>
<dbReference type="Pfam" id="PF03485">
    <property type="entry name" value="Arg_tRNA_synt_N"/>
    <property type="match status" value="1"/>
</dbReference>
<feature type="domain" description="Arginyl tRNA synthetase N-terminal" evidence="14">
    <location>
        <begin position="9"/>
        <end position="103"/>
    </location>
</feature>
<dbReference type="SMART" id="SM00836">
    <property type="entry name" value="DALR_1"/>
    <property type="match status" value="1"/>
</dbReference>
<keyword evidence="6 11" id="KW-0547">Nucleotide-binding</keyword>
<dbReference type="Gene3D" id="1.10.730.10">
    <property type="entry name" value="Isoleucyl-tRNA Synthetase, Domain 1"/>
    <property type="match status" value="1"/>
</dbReference>
<dbReference type="SUPFAM" id="SSF52374">
    <property type="entry name" value="Nucleotidylyl transferase"/>
    <property type="match status" value="1"/>
</dbReference>
<evidence type="ECO:0000256" key="10">
    <source>
        <dbReference type="ARBA" id="ARBA00049339"/>
    </source>
</evidence>
<evidence type="ECO:0000256" key="6">
    <source>
        <dbReference type="ARBA" id="ARBA00022741"/>
    </source>
</evidence>
<protein>
    <recommendedName>
        <fullName evidence="11">Arginine--tRNA ligase</fullName>
        <ecNumber evidence="11">6.1.1.19</ecNumber>
    </recommendedName>
    <alternativeName>
        <fullName evidence="11">Arginyl-tRNA synthetase</fullName>
        <shortName evidence="11">ArgRS</shortName>
    </alternativeName>
</protein>
<keyword evidence="5 11" id="KW-0436">Ligase</keyword>
<dbReference type="RefSeq" id="WP_015556649.1">
    <property type="nucleotide sequence ID" value="NC_021038.1"/>
</dbReference>
<sequence length="572" mass="63647">MDENFSRLNAVEAALVRALHSAALRTAEACGKELPEALSFELERPRRADQGDRASNVAMQLARAFSMPPRDIAARIAGSLQEGCQDLLDRVEVAGPGFINLFLSHRWFAEAASQVLQQGERYGAVDLGQGRRVQVEFVSANPTGPLHIGHGRGAAVGDAVARILSFTGWNVEREYYLNDAGLQIETLGRSTQARYFEVCGRSELAPLPEDGYKGDYLLDLAERIRKEEGDRFLATPLAESLPWFERYAADHILEGIREDLERFGVLFDSWFSEASLYERDLVSHAMEDLKKRGYAFESNGALWFKSTAFADDKDRVLIRSNGVPTYFASDVAYHHDKFVRRGFDRVIDVWGADHHGYVPRMKAAVEAMGRAPDDFKALLIQLVALKRDGKIVSMSTRAGEFVTLRSVLDEVGVDATRFFFLMRRSDSQLDFDLDLAKKQSSDNPVYYLQYAHARISSLLREWEGRGGDVAALRRDGTPLPDLLFDNREARALAETLATFPVEMAGASADLAPHVVTAYALNLAGAFHSFYNTNRILGESTEVERGRLRLAEAVRIVLATCLGLLGVSAPERM</sequence>
<dbReference type="KEGG" id="sbr:SY1_14670"/>
<dbReference type="InterPro" id="IPR001278">
    <property type="entry name" value="Arg-tRNA-ligase"/>
</dbReference>
<evidence type="ECO:0000256" key="9">
    <source>
        <dbReference type="ARBA" id="ARBA00023146"/>
    </source>
</evidence>
<feature type="domain" description="DALR anticodon binding" evidence="13">
    <location>
        <begin position="448"/>
        <end position="572"/>
    </location>
</feature>
<dbReference type="GO" id="GO:0006420">
    <property type="term" value="P:arginyl-tRNA aminoacylation"/>
    <property type="evidence" value="ECO:0007669"/>
    <property type="project" value="UniProtKB-UniRule"/>
</dbReference>
<dbReference type="InterPro" id="IPR005148">
    <property type="entry name" value="Arg-tRNA-synth_N"/>
</dbReference>
<dbReference type="FunFam" id="1.10.730.10:FF:000006">
    <property type="entry name" value="Arginyl-tRNA synthetase 2, mitochondrial"/>
    <property type="match status" value="1"/>
</dbReference>
<dbReference type="InterPro" id="IPR036695">
    <property type="entry name" value="Arg-tRNA-synth_N_sf"/>
</dbReference>
<proteinExistence type="inferred from homology"/>
<evidence type="ECO:0000313" key="15">
    <source>
        <dbReference type="EMBL" id="CBL28502.1"/>
    </source>
</evidence>
<evidence type="ECO:0000259" key="13">
    <source>
        <dbReference type="SMART" id="SM00836"/>
    </source>
</evidence>
<organism evidence="15 16">
    <name type="scientific">Fretibacterium fastidiosum</name>
    <dbReference type="NCBI Taxonomy" id="651822"/>
    <lineage>
        <taxon>Bacteria</taxon>
        <taxon>Thermotogati</taxon>
        <taxon>Synergistota</taxon>
        <taxon>Synergistia</taxon>
        <taxon>Synergistales</taxon>
        <taxon>Aminobacteriaceae</taxon>
        <taxon>Fretibacterium</taxon>
    </lineage>
</organism>
<dbReference type="Gene3D" id="3.40.50.620">
    <property type="entry name" value="HUPs"/>
    <property type="match status" value="1"/>
</dbReference>
<dbReference type="NCBIfam" id="TIGR00456">
    <property type="entry name" value="argS"/>
    <property type="match status" value="1"/>
</dbReference>
<evidence type="ECO:0000256" key="4">
    <source>
        <dbReference type="ARBA" id="ARBA00022490"/>
    </source>
</evidence>
<dbReference type="GO" id="GO:0005524">
    <property type="term" value="F:ATP binding"/>
    <property type="evidence" value="ECO:0007669"/>
    <property type="project" value="UniProtKB-UniRule"/>
</dbReference>
<evidence type="ECO:0000256" key="3">
    <source>
        <dbReference type="ARBA" id="ARBA00011245"/>
    </source>
</evidence>
<reference evidence="15 16" key="2">
    <citation type="submission" date="2010-03" db="EMBL/GenBank/DDBJ databases">
        <authorList>
            <person name="Pajon A."/>
        </authorList>
    </citation>
    <scope>NUCLEOTIDE SEQUENCE [LARGE SCALE GENOMIC DNA]</scope>
    <source>
        <strain evidence="15 16">SGP1</strain>
    </source>
</reference>
<dbReference type="PRINTS" id="PR01038">
    <property type="entry name" value="TRNASYNTHARG"/>
</dbReference>
<keyword evidence="4 11" id="KW-0963">Cytoplasm</keyword>
<dbReference type="Gene3D" id="3.30.1360.70">
    <property type="entry name" value="Arginyl tRNA synthetase N-terminal domain"/>
    <property type="match status" value="1"/>
</dbReference>
<dbReference type="HAMAP" id="MF_00123">
    <property type="entry name" value="Arg_tRNA_synth"/>
    <property type="match status" value="1"/>
</dbReference>
<dbReference type="InterPro" id="IPR035684">
    <property type="entry name" value="ArgRS_core"/>
</dbReference>
<dbReference type="Proteomes" id="UP000008957">
    <property type="component" value="Chromosome"/>
</dbReference>
<dbReference type="EC" id="6.1.1.19" evidence="11"/>
<dbReference type="InterPro" id="IPR014729">
    <property type="entry name" value="Rossmann-like_a/b/a_fold"/>
</dbReference>
<evidence type="ECO:0000256" key="7">
    <source>
        <dbReference type="ARBA" id="ARBA00022840"/>
    </source>
</evidence>
<comment type="catalytic activity">
    <reaction evidence="10 11">
        <text>tRNA(Arg) + L-arginine + ATP = L-arginyl-tRNA(Arg) + AMP + diphosphate</text>
        <dbReference type="Rhea" id="RHEA:20301"/>
        <dbReference type="Rhea" id="RHEA-COMP:9658"/>
        <dbReference type="Rhea" id="RHEA-COMP:9673"/>
        <dbReference type="ChEBI" id="CHEBI:30616"/>
        <dbReference type="ChEBI" id="CHEBI:32682"/>
        <dbReference type="ChEBI" id="CHEBI:33019"/>
        <dbReference type="ChEBI" id="CHEBI:78442"/>
        <dbReference type="ChEBI" id="CHEBI:78513"/>
        <dbReference type="ChEBI" id="CHEBI:456215"/>
        <dbReference type="EC" id="6.1.1.19"/>
    </reaction>
</comment>